<evidence type="ECO:0000256" key="2">
    <source>
        <dbReference type="SAM" id="SignalP"/>
    </source>
</evidence>
<feature type="compositionally biased region" description="Basic residues" evidence="1">
    <location>
        <begin position="98"/>
        <end position="108"/>
    </location>
</feature>
<feature type="compositionally biased region" description="Basic and acidic residues" evidence="1">
    <location>
        <begin position="27"/>
        <end position="46"/>
    </location>
</feature>
<gene>
    <name evidence="3" type="ORF">O3G_MSEX002934</name>
</gene>
<comment type="caution">
    <text evidence="3">The sequence shown here is derived from an EMBL/GenBank/DDBJ whole genome shotgun (WGS) entry which is preliminary data.</text>
</comment>
<feature type="compositionally biased region" description="Basic and acidic residues" evidence="1">
    <location>
        <begin position="260"/>
        <end position="270"/>
    </location>
</feature>
<feature type="chain" id="PRO_5037870617" description="Adhesive plaque matrix protein-like" evidence="2">
    <location>
        <begin position="24"/>
        <end position="376"/>
    </location>
</feature>
<feature type="compositionally biased region" description="Pro residues" evidence="1">
    <location>
        <begin position="88"/>
        <end position="97"/>
    </location>
</feature>
<dbReference type="EMBL" id="JH668303">
    <property type="protein sequence ID" value="KAG6443528.1"/>
    <property type="molecule type" value="Genomic_DNA"/>
</dbReference>
<sequence>MLITDVFCYALLTITVTASCAAADKLQSKKHELDERNSDKRMRRQEPTTIIDSFPLETVYQKPKVINYRRLSRISRQRYGPPVSKYGPPRPKYGPPKPGKKYRGKPGKYRPSTLRRTPKPKSRYGPPKRAIKPTYGPPRKPPHYSYYPPEPVGFGEPPSNYAGEFQPKPNYGEPPVDSYGAPVKSNLNDLYPAVHNYDAPVYEDFSNFGQYQSWSAHRNHNTDSSYASSKKVPMFAKPQELFVTPVPEDNEESLTSYSEIYDHRQKEHKTSKNKKRNPQTESTKVTSWKAKQKPETKAEDEDEIIVGGQYAEPPARYVANFQPSAPMYQDDDFSPGIKYDSDGSASATVSAYVNYKNSNMAFSPQNLNDAFSIVDK</sequence>
<evidence type="ECO:0000256" key="1">
    <source>
        <dbReference type="SAM" id="MobiDB-lite"/>
    </source>
</evidence>
<dbReference type="OrthoDB" id="7167967at2759"/>
<name>A0A921YQH0_MANSE</name>
<feature type="region of interest" description="Disordered" evidence="1">
    <location>
        <begin position="27"/>
        <end position="48"/>
    </location>
</feature>
<feature type="region of interest" description="Disordered" evidence="1">
    <location>
        <begin position="242"/>
        <end position="304"/>
    </location>
</feature>
<feature type="signal peptide" evidence="2">
    <location>
        <begin position="1"/>
        <end position="23"/>
    </location>
</feature>
<feature type="region of interest" description="Disordered" evidence="1">
    <location>
        <begin position="71"/>
        <end position="180"/>
    </location>
</feature>
<keyword evidence="2" id="KW-0732">Signal</keyword>
<protein>
    <recommendedName>
        <fullName evidence="5">Adhesive plaque matrix protein-like</fullName>
    </recommendedName>
</protein>
<reference evidence="3" key="1">
    <citation type="journal article" date="2016" name="Insect Biochem. Mol. Biol.">
        <title>Multifaceted biological insights from a draft genome sequence of the tobacco hornworm moth, Manduca sexta.</title>
        <authorList>
            <person name="Kanost M.R."/>
            <person name="Arrese E.L."/>
            <person name="Cao X."/>
            <person name="Chen Y.R."/>
            <person name="Chellapilla S."/>
            <person name="Goldsmith M.R."/>
            <person name="Grosse-Wilde E."/>
            <person name="Heckel D.G."/>
            <person name="Herndon N."/>
            <person name="Jiang H."/>
            <person name="Papanicolaou A."/>
            <person name="Qu J."/>
            <person name="Soulages J.L."/>
            <person name="Vogel H."/>
            <person name="Walters J."/>
            <person name="Waterhouse R.M."/>
            <person name="Ahn S.J."/>
            <person name="Almeida F.C."/>
            <person name="An C."/>
            <person name="Aqrawi P."/>
            <person name="Bretschneider A."/>
            <person name="Bryant W.B."/>
            <person name="Bucks S."/>
            <person name="Chao H."/>
            <person name="Chevignon G."/>
            <person name="Christen J.M."/>
            <person name="Clarke D.F."/>
            <person name="Dittmer N.T."/>
            <person name="Ferguson L.C.F."/>
            <person name="Garavelou S."/>
            <person name="Gordon K.H.J."/>
            <person name="Gunaratna R.T."/>
            <person name="Han Y."/>
            <person name="Hauser F."/>
            <person name="He Y."/>
            <person name="Heidel-Fischer H."/>
            <person name="Hirsh A."/>
            <person name="Hu Y."/>
            <person name="Jiang H."/>
            <person name="Kalra D."/>
            <person name="Klinner C."/>
            <person name="Konig C."/>
            <person name="Kovar C."/>
            <person name="Kroll A.R."/>
            <person name="Kuwar S.S."/>
            <person name="Lee S.L."/>
            <person name="Lehman R."/>
            <person name="Li K."/>
            <person name="Li Z."/>
            <person name="Liang H."/>
            <person name="Lovelace S."/>
            <person name="Lu Z."/>
            <person name="Mansfield J.H."/>
            <person name="McCulloch K.J."/>
            <person name="Mathew T."/>
            <person name="Morton B."/>
            <person name="Muzny D.M."/>
            <person name="Neunemann D."/>
            <person name="Ongeri F."/>
            <person name="Pauchet Y."/>
            <person name="Pu L.L."/>
            <person name="Pyrousis I."/>
            <person name="Rao X.J."/>
            <person name="Redding A."/>
            <person name="Roesel C."/>
            <person name="Sanchez-Gracia A."/>
            <person name="Schaack S."/>
            <person name="Shukla A."/>
            <person name="Tetreau G."/>
            <person name="Wang Y."/>
            <person name="Xiong G.H."/>
            <person name="Traut W."/>
            <person name="Walsh T.K."/>
            <person name="Worley K.C."/>
            <person name="Wu D."/>
            <person name="Wu W."/>
            <person name="Wu Y.Q."/>
            <person name="Zhang X."/>
            <person name="Zou Z."/>
            <person name="Zucker H."/>
            <person name="Briscoe A.D."/>
            <person name="Burmester T."/>
            <person name="Clem R.J."/>
            <person name="Feyereisen R."/>
            <person name="Grimmelikhuijzen C.J.P."/>
            <person name="Hamodrakas S.J."/>
            <person name="Hansson B.S."/>
            <person name="Huguet E."/>
            <person name="Jermiin L.S."/>
            <person name="Lan Q."/>
            <person name="Lehman H.K."/>
            <person name="Lorenzen M."/>
            <person name="Merzendorfer H."/>
            <person name="Michalopoulos I."/>
            <person name="Morton D.B."/>
            <person name="Muthukrishnan S."/>
            <person name="Oakeshott J.G."/>
            <person name="Palmer W."/>
            <person name="Park Y."/>
            <person name="Passarelli A.L."/>
            <person name="Rozas J."/>
            <person name="Schwartz L.M."/>
            <person name="Smith W."/>
            <person name="Southgate A."/>
            <person name="Vilcinskas A."/>
            <person name="Vogt R."/>
            <person name="Wang P."/>
            <person name="Werren J."/>
            <person name="Yu X.Q."/>
            <person name="Zhou J.J."/>
            <person name="Brown S.J."/>
            <person name="Scherer S.E."/>
            <person name="Richards S."/>
            <person name="Blissard G.W."/>
        </authorList>
    </citation>
    <scope>NUCLEOTIDE SEQUENCE</scope>
</reference>
<reference evidence="3" key="2">
    <citation type="submission" date="2020-12" db="EMBL/GenBank/DDBJ databases">
        <authorList>
            <person name="Kanost M."/>
        </authorList>
    </citation>
    <scope>NUCLEOTIDE SEQUENCE</scope>
</reference>
<dbReference type="AlphaFoldDB" id="A0A921YQH0"/>
<keyword evidence="4" id="KW-1185">Reference proteome</keyword>
<evidence type="ECO:0000313" key="3">
    <source>
        <dbReference type="EMBL" id="KAG6443528.1"/>
    </source>
</evidence>
<accession>A0A921YQH0</accession>
<organism evidence="3 4">
    <name type="scientific">Manduca sexta</name>
    <name type="common">Tobacco hawkmoth</name>
    <name type="synonym">Tobacco hornworm</name>
    <dbReference type="NCBI Taxonomy" id="7130"/>
    <lineage>
        <taxon>Eukaryota</taxon>
        <taxon>Metazoa</taxon>
        <taxon>Ecdysozoa</taxon>
        <taxon>Arthropoda</taxon>
        <taxon>Hexapoda</taxon>
        <taxon>Insecta</taxon>
        <taxon>Pterygota</taxon>
        <taxon>Neoptera</taxon>
        <taxon>Endopterygota</taxon>
        <taxon>Lepidoptera</taxon>
        <taxon>Glossata</taxon>
        <taxon>Ditrysia</taxon>
        <taxon>Bombycoidea</taxon>
        <taxon>Sphingidae</taxon>
        <taxon>Sphinginae</taxon>
        <taxon>Sphingini</taxon>
        <taxon>Manduca</taxon>
    </lineage>
</organism>
<evidence type="ECO:0000313" key="4">
    <source>
        <dbReference type="Proteomes" id="UP000791440"/>
    </source>
</evidence>
<dbReference type="Proteomes" id="UP000791440">
    <property type="component" value="Unassembled WGS sequence"/>
</dbReference>
<proteinExistence type="predicted"/>
<evidence type="ECO:0008006" key="5">
    <source>
        <dbReference type="Google" id="ProtNLM"/>
    </source>
</evidence>